<gene>
    <name evidence="1" type="ORF">BV25DRAFT_1822053</name>
</gene>
<sequence>MQSSAQETHVSTLEQYNAHPMNHHIFGYLLPCLNNRLSRIDLYKALPEVKIGRAPDNDLVFDNVKISFNHCRIIWNGAEGDKSLVTVLDTSTNGTFVNGNMVGMGSSLILRDGNEIALASAVPHSDHEEDFRFIYRHLAGREHANPLKEKYDLGQVLGSGSFATVHLAVEKATGELWAVKTLRDIKSLGSTVEETIASFMREIAILESLNHPNVCRLKEVFMPFADLQDISLVLEFVEGNTLLNFISNHDGGLSEPLTIHFTRQICCAMEYVHSKGIVHRDLKPENILVTKENPPSVKIADFGLAKALDGLTMLKTSCGTQVYAAPEVSYRTDGGGYSHLVDSWSVGLIVFCMLAHRDPVFIVKPEITDVRRRIAERGLDWSSLDSIGISDECRHFIQRLLERDPTTRMSMAEARHHPWLAPPSHASQSSTAPHPFGQMMEELASYPDLYGTAGDIPMPPAADDLDYLDIPSSPVAGPSKGKGKQRESVLHMPGALPLDSVLSEPRNEELAREADSPFASPEPEVPIAGPSNPQKRGRRFPKAEPMDAIEEDMMEEERPTPKRNRRADDNAPPAATKVPPRKKNLRTGPAPPIATTRAAALGGEQDGQTLRRSSRTTAAKAARR</sequence>
<comment type="caution">
    <text evidence="1">The sequence shown here is derived from an EMBL/GenBank/DDBJ whole genome shotgun (WGS) entry which is preliminary data.</text>
</comment>
<accession>A0ACB8TAM7</accession>
<dbReference type="Proteomes" id="UP000814140">
    <property type="component" value="Unassembled WGS sequence"/>
</dbReference>
<reference evidence="1" key="2">
    <citation type="journal article" date="2022" name="New Phytol.">
        <title>Evolutionary transition to the ectomycorrhizal habit in the genomes of a hyperdiverse lineage of mushroom-forming fungi.</title>
        <authorList>
            <person name="Looney B."/>
            <person name="Miyauchi S."/>
            <person name="Morin E."/>
            <person name="Drula E."/>
            <person name="Courty P.E."/>
            <person name="Kohler A."/>
            <person name="Kuo A."/>
            <person name="LaButti K."/>
            <person name="Pangilinan J."/>
            <person name="Lipzen A."/>
            <person name="Riley R."/>
            <person name="Andreopoulos W."/>
            <person name="He G."/>
            <person name="Johnson J."/>
            <person name="Nolan M."/>
            <person name="Tritt A."/>
            <person name="Barry K.W."/>
            <person name="Grigoriev I.V."/>
            <person name="Nagy L.G."/>
            <person name="Hibbett D."/>
            <person name="Henrissat B."/>
            <person name="Matheny P.B."/>
            <person name="Labbe J."/>
            <person name="Martin F.M."/>
        </authorList>
    </citation>
    <scope>NUCLEOTIDE SEQUENCE</scope>
    <source>
        <strain evidence="1">HHB10654</strain>
    </source>
</reference>
<name>A0ACB8TAM7_9AGAM</name>
<dbReference type="EMBL" id="MU277195">
    <property type="protein sequence ID" value="KAI0065587.1"/>
    <property type="molecule type" value="Genomic_DNA"/>
</dbReference>
<evidence type="ECO:0000313" key="1">
    <source>
        <dbReference type="EMBL" id="KAI0065587.1"/>
    </source>
</evidence>
<proteinExistence type="predicted"/>
<organism evidence="1 2">
    <name type="scientific">Artomyces pyxidatus</name>
    <dbReference type="NCBI Taxonomy" id="48021"/>
    <lineage>
        <taxon>Eukaryota</taxon>
        <taxon>Fungi</taxon>
        <taxon>Dikarya</taxon>
        <taxon>Basidiomycota</taxon>
        <taxon>Agaricomycotina</taxon>
        <taxon>Agaricomycetes</taxon>
        <taxon>Russulales</taxon>
        <taxon>Auriscalpiaceae</taxon>
        <taxon>Artomyces</taxon>
    </lineage>
</organism>
<evidence type="ECO:0000313" key="2">
    <source>
        <dbReference type="Proteomes" id="UP000814140"/>
    </source>
</evidence>
<protein>
    <submittedName>
        <fullName evidence="1">Pkinase-domain-containing protein</fullName>
    </submittedName>
</protein>
<reference evidence="1" key="1">
    <citation type="submission" date="2021-03" db="EMBL/GenBank/DDBJ databases">
        <authorList>
            <consortium name="DOE Joint Genome Institute"/>
            <person name="Ahrendt S."/>
            <person name="Looney B.P."/>
            <person name="Miyauchi S."/>
            <person name="Morin E."/>
            <person name="Drula E."/>
            <person name="Courty P.E."/>
            <person name="Chicoki N."/>
            <person name="Fauchery L."/>
            <person name="Kohler A."/>
            <person name="Kuo A."/>
            <person name="Labutti K."/>
            <person name="Pangilinan J."/>
            <person name="Lipzen A."/>
            <person name="Riley R."/>
            <person name="Andreopoulos W."/>
            <person name="He G."/>
            <person name="Johnson J."/>
            <person name="Barry K.W."/>
            <person name="Grigoriev I.V."/>
            <person name="Nagy L."/>
            <person name="Hibbett D."/>
            <person name="Henrissat B."/>
            <person name="Matheny P.B."/>
            <person name="Labbe J."/>
            <person name="Martin F."/>
        </authorList>
    </citation>
    <scope>NUCLEOTIDE SEQUENCE</scope>
    <source>
        <strain evidence="1">HHB10654</strain>
    </source>
</reference>
<keyword evidence="2" id="KW-1185">Reference proteome</keyword>